<keyword evidence="3" id="KW-1185">Reference proteome</keyword>
<organism evidence="2 3">
    <name type="scientific">Phyllosticta capitalensis</name>
    <dbReference type="NCBI Taxonomy" id="121624"/>
    <lineage>
        <taxon>Eukaryota</taxon>
        <taxon>Fungi</taxon>
        <taxon>Dikarya</taxon>
        <taxon>Ascomycota</taxon>
        <taxon>Pezizomycotina</taxon>
        <taxon>Dothideomycetes</taxon>
        <taxon>Dothideomycetes incertae sedis</taxon>
        <taxon>Botryosphaeriales</taxon>
        <taxon>Phyllostictaceae</taxon>
        <taxon>Phyllosticta</taxon>
    </lineage>
</organism>
<sequence length="160" mass="18249">MSGANSNFHRAIGPRCDEAWSQCQNGNTETGFRMARLILLESRLGDYHRANMNLLLTKSGDHAVEHGEEAVRLYTRMLEIARAEARHGIVSHLEGVLQQARDWLKTAQEQKAEEDKRWENMTAEQIQKAKIKEMSAYHSEEEDEQAEKQADTRPSGTMPI</sequence>
<reference evidence="2 3" key="1">
    <citation type="submission" date="2024-04" db="EMBL/GenBank/DDBJ databases">
        <title>Phyllosticta paracitricarpa is synonymous to the EU quarantine fungus P. citricarpa based on phylogenomic analyses.</title>
        <authorList>
            <consortium name="Lawrence Berkeley National Laboratory"/>
            <person name="Van Ingen-Buijs V.A."/>
            <person name="Van Westerhoven A.C."/>
            <person name="Haridas S."/>
            <person name="Skiadas P."/>
            <person name="Martin F."/>
            <person name="Groenewald J.Z."/>
            <person name="Crous P.W."/>
            <person name="Seidl M.F."/>
        </authorList>
    </citation>
    <scope>NUCLEOTIDE SEQUENCE [LARGE SCALE GENOMIC DNA]</scope>
    <source>
        <strain evidence="2 3">CBS 123374</strain>
    </source>
</reference>
<name>A0ABR1YFN6_9PEZI</name>
<protein>
    <submittedName>
        <fullName evidence="2">Uncharacterized protein</fullName>
    </submittedName>
</protein>
<gene>
    <name evidence="2" type="ORF">HDK90DRAFT_536670</name>
</gene>
<feature type="compositionally biased region" description="Basic and acidic residues" evidence="1">
    <location>
        <begin position="107"/>
        <end position="119"/>
    </location>
</feature>
<evidence type="ECO:0000313" key="3">
    <source>
        <dbReference type="Proteomes" id="UP001492380"/>
    </source>
</evidence>
<feature type="compositionally biased region" description="Basic and acidic residues" evidence="1">
    <location>
        <begin position="130"/>
        <end position="139"/>
    </location>
</feature>
<feature type="region of interest" description="Disordered" evidence="1">
    <location>
        <begin position="107"/>
        <end position="160"/>
    </location>
</feature>
<dbReference type="Proteomes" id="UP001492380">
    <property type="component" value="Unassembled WGS sequence"/>
</dbReference>
<accession>A0ABR1YFN6</accession>
<evidence type="ECO:0000256" key="1">
    <source>
        <dbReference type="SAM" id="MobiDB-lite"/>
    </source>
</evidence>
<comment type="caution">
    <text evidence="2">The sequence shown here is derived from an EMBL/GenBank/DDBJ whole genome shotgun (WGS) entry which is preliminary data.</text>
</comment>
<evidence type="ECO:0000313" key="2">
    <source>
        <dbReference type="EMBL" id="KAK8227546.1"/>
    </source>
</evidence>
<dbReference type="EMBL" id="JBBWRZ010000010">
    <property type="protein sequence ID" value="KAK8227546.1"/>
    <property type="molecule type" value="Genomic_DNA"/>
</dbReference>
<proteinExistence type="predicted"/>